<dbReference type="Proteomes" id="UP000307000">
    <property type="component" value="Chromosome"/>
</dbReference>
<evidence type="ECO:0000313" key="8">
    <source>
        <dbReference type="EMBL" id="QCY48073.1"/>
    </source>
</evidence>
<keyword evidence="2" id="KW-0547">Nucleotide-binding</keyword>
<evidence type="ECO:0000256" key="1">
    <source>
        <dbReference type="ARBA" id="ARBA00012552"/>
    </source>
</evidence>
<evidence type="ECO:0000256" key="3">
    <source>
        <dbReference type="ARBA" id="ARBA00022801"/>
    </source>
</evidence>
<dbReference type="PIRSF" id="PIRSF005496">
    <property type="entry name" value="ATP_hel_hrpB"/>
    <property type="match status" value="1"/>
</dbReference>
<reference evidence="8 9" key="1">
    <citation type="submission" date="2018-12" db="EMBL/GenBank/DDBJ databases">
        <title>Complete Genome Sequence of Glutamicibacter creatinolyticus strain LGCM259,isolated from an abscess of a 12-year-old mare in Italy.</title>
        <authorList>
            <person name="Santos R.G."/>
            <person name="Silva A.L."/>
            <person name="Seyffert N."/>
            <person name="Castro T.L.P."/>
            <person name="Attili A.R."/>
            <person name="Rifici C."/>
            <person name="Mazzullo G."/>
            <person name="Brenig B."/>
            <person name="Venanzi F."/>
            <person name="Azevedo V."/>
        </authorList>
    </citation>
    <scope>NUCLEOTIDE SEQUENCE [LARGE SCALE GENOMIC DNA]</scope>
    <source>
        <strain evidence="8 9">LGCM 259</strain>
    </source>
</reference>
<proteinExistence type="predicted"/>
<dbReference type="GO" id="GO:0005524">
    <property type="term" value="F:ATP binding"/>
    <property type="evidence" value="ECO:0007669"/>
    <property type="project" value="UniProtKB-KW"/>
</dbReference>
<organism evidence="8 9">
    <name type="scientific">Glutamicibacter creatinolyticus</name>
    <dbReference type="NCBI Taxonomy" id="162496"/>
    <lineage>
        <taxon>Bacteria</taxon>
        <taxon>Bacillati</taxon>
        <taxon>Actinomycetota</taxon>
        <taxon>Actinomycetes</taxon>
        <taxon>Micrococcales</taxon>
        <taxon>Micrococcaceae</taxon>
        <taxon>Glutamicibacter</taxon>
    </lineage>
</organism>
<dbReference type="EMBL" id="CP034412">
    <property type="protein sequence ID" value="QCY48073.1"/>
    <property type="molecule type" value="Genomic_DNA"/>
</dbReference>
<dbReference type="PROSITE" id="PS51194">
    <property type="entry name" value="HELICASE_CTER"/>
    <property type="match status" value="1"/>
</dbReference>
<dbReference type="InterPro" id="IPR011545">
    <property type="entry name" value="DEAD/DEAH_box_helicase_dom"/>
</dbReference>
<dbReference type="Pfam" id="PF08482">
    <property type="entry name" value="HrpB_C"/>
    <property type="match status" value="1"/>
</dbReference>
<dbReference type="InterPro" id="IPR014001">
    <property type="entry name" value="Helicase_ATP-bd"/>
</dbReference>
<dbReference type="Pfam" id="PF00270">
    <property type="entry name" value="DEAD"/>
    <property type="match status" value="1"/>
</dbReference>
<dbReference type="Pfam" id="PF00271">
    <property type="entry name" value="Helicase_C"/>
    <property type="match status" value="1"/>
</dbReference>
<dbReference type="Pfam" id="PF04408">
    <property type="entry name" value="WHD_HA2"/>
    <property type="match status" value="1"/>
</dbReference>
<evidence type="ECO:0000259" key="6">
    <source>
        <dbReference type="PROSITE" id="PS51192"/>
    </source>
</evidence>
<dbReference type="InterPro" id="IPR002464">
    <property type="entry name" value="DNA/RNA_helicase_DEAH_CS"/>
</dbReference>
<dbReference type="SMART" id="SM00847">
    <property type="entry name" value="HA2"/>
    <property type="match status" value="1"/>
</dbReference>
<evidence type="ECO:0000256" key="4">
    <source>
        <dbReference type="ARBA" id="ARBA00022806"/>
    </source>
</evidence>
<dbReference type="InterPro" id="IPR001650">
    <property type="entry name" value="Helicase_C-like"/>
</dbReference>
<accession>A0A5B7WY40</accession>
<keyword evidence="9" id="KW-1185">Reference proteome</keyword>
<dbReference type="Gene3D" id="1.20.120.1080">
    <property type="match status" value="1"/>
</dbReference>
<evidence type="ECO:0000259" key="7">
    <source>
        <dbReference type="PROSITE" id="PS51194"/>
    </source>
</evidence>
<evidence type="ECO:0000313" key="9">
    <source>
        <dbReference type="Proteomes" id="UP000307000"/>
    </source>
</evidence>
<sequence>MVNRASAPFDLAAIGRGLAFGPAHTQISRRLGDAVDAPLVIQAPPGSGKTTIVPPTVANALAAAGLGGRVIVTQPRRMAARAAARRLAQLDGSELGERIGFSVRGQSLSGPRTRIEFVTAGLLLRRLLADPDLASVGAVIVDEVHERSIETDLVLAMLNQVNQLRDDLALLVMSATLHAEDLAGYLGRGAAAGIISGSGIQHPVAEEFCSYSGTRNAERGLERGYLDHVAATAVEQTARNTAQGPARDTLVFVPGAGEVERVRALAAGDPRFEVLALHGQVEAAAQDAILQDPGPAARPRIIISTPIAESSLTVPRVNLVVDAGYAREPRRDAVRGMSGLVTVVASRASATQRAGRAGRLEPGRVVRTLDQRSFAAAPAFTSPQIATAELTQAALYLAAWGTPRGEGLELWQQPPAAALDDAESVLRSLGAIDETGQLTPAGQRLVQVPADPRLARALLEGARHFGPRAAAEAVAMLSGTERAGGADAGALLRELRRGGHPGHGPWAAETRRFAQLLRRQQAPAEVAPTPGAGAESAALAGVMALAYPQWVGRLVAGDEYLLASGTRASLPRHSPLHGHEFLAIADVARAGAGAVIRSAAGIELELLLELLPQMHRVQTRAEFTAGKVSARQVQLLGAIELSTRPVKPTAEQAGAAVLRALQAEGLGIFGQQPKFQALRARLALAHRELGEPFTAMDEPALLQRADEWLQEGLLQMARGTAAAKVDLAQALRSLIPWQHAHDLDELLPERLQVPSGSRIALQYPEPGTAQGRVVAAVKLQECFGLAQTPRLLHGQVPIQFHLLSPAGRPLAVTDDLRSFWDGPYRQVRAEMRGRYPKHPWPENPWEHVATAKTKNRLR</sequence>
<feature type="domain" description="Helicase C-terminal" evidence="7">
    <location>
        <begin position="233"/>
        <end position="396"/>
    </location>
</feature>
<dbReference type="InterPro" id="IPR007502">
    <property type="entry name" value="Helicase-assoc_dom"/>
</dbReference>
<dbReference type="EC" id="3.6.4.13" evidence="1"/>
<dbReference type="SMART" id="SM00490">
    <property type="entry name" value="HELICc"/>
    <property type="match status" value="1"/>
</dbReference>
<dbReference type="NCBIfam" id="TIGR01970">
    <property type="entry name" value="DEAH_box_HrpB"/>
    <property type="match status" value="1"/>
</dbReference>
<dbReference type="InterPro" id="IPR048333">
    <property type="entry name" value="HA2_WH"/>
</dbReference>
<dbReference type="InterPro" id="IPR027417">
    <property type="entry name" value="P-loop_NTPase"/>
</dbReference>
<dbReference type="GO" id="GO:0003724">
    <property type="term" value="F:RNA helicase activity"/>
    <property type="evidence" value="ECO:0007669"/>
    <property type="project" value="UniProtKB-EC"/>
</dbReference>
<keyword evidence="5" id="KW-0067">ATP-binding</keyword>
<dbReference type="AlphaFoldDB" id="A0A5B7WY40"/>
<dbReference type="SMART" id="SM00487">
    <property type="entry name" value="DEXDc"/>
    <property type="match status" value="1"/>
</dbReference>
<gene>
    <name evidence="8" type="ORF">GcLGCM259_2366</name>
</gene>
<dbReference type="KEGG" id="gcr:GcLGCM259_2366"/>
<dbReference type="SUPFAM" id="SSF52540">
    <property type="entry name" value="P-loop containing nucleoside triphosphate hydrolases"/>
    <property type="match status" value="1"/>
</dbReference>
<feature type="domain" description="Helicase ATP-binding" evidence="6">
    <location>
        <begin position="30"/>
        <end position="182"/>
    </location>
</feature>
<dbReference type="PROSITE" id="PS00690">
    <property type="entry name" value="DEAH_ATP_HELICASE"/>
    <property type="match status" value="1"/>
</dbReference>
<dbReference type="CDD" id="cd18791">
    <property type="entry name" value="SF2_C_RHA"/>
    <property type="match status" value="1"/>
</dbReference>
<dbReference type="Gene3D" id="3.40.50.300">
    <property type="entry name" value="P-loop containing nucleotide triphosphate hydrolases"/>
    <property type="match status" value="2"/>
</dbReference>
<dbReference type="GO" id="GO:0016787">
    <property type="term" value="F:hydrolase activity"/>
    <property type="evidence" value="ECO:0007669"/>
    <property type="project" value="UniProtKB-KW"/>
</dbReference>
<keyword evidence="4 8" id="KW-0347">Helicase</keyword>
<dbReference type="PROSITE" id="PS51192">
    <property type="entry name" value="HELICASE_ATP_BIND_1"/>
    <property type="match status" value="1"/>
</dbReference>
<dbReference type="InterPro" id="IPR010225">
    <property type="entry name" value="HrpB"/>
</dbReference>
<dbReference type="GO" id="GO:0003676">
    <property type="term" value="F:nucleic acid binding"/>
    <property type="evidence" value="ECO:0007669"/>
    <property type="project" value="InterPro"/>
</dbReference>
<keyword evidence="3" id="KW-0378">Hydrolase</keyword>
<name>A0A5B7WY40_9MICC</name>
<dbReference type="PANTHER" id="PTHR43519">
    <property type="entry name" value="ATP-DEPENDENT RNA HELICASE HRPB"/>
    <property type="match status" value="1"/>
</dbReference>
<protein>
    <recommendedName>
        <fullName evidence="1">RNA helicase</fullName>
        <ecNumber evidence="1">3.6.4.13</ecNumber>
    </recommendedName>
</protein>
<evidence type="ECO:0000256" key="2">
    <source>
        <dbReference type="ARBA" id="ARBA00022741"/>
    </source>
</evidence>
<dbReference type="PANTHER" id="PTHR43519:SF1">
    <property type="entry name" value="ATP-DEPENDENT RNA HELICASE HRPB"/>
    <property type="match status" value="1"/>
</dbReference>
<dbReference type="InterPro" id="IPR013689">
    <property type="entry name" value="RNA_helicase_ATP-dep_HrpB_C"/>
</dbReference>
<evidence type="ECO:0000256" key="5">
    <source>
        <dbReference type="ARBA" id="ARBA00022840"/>
    </source>
</evidence>